<dbReference type="Pfam" id="PF01239">
    <property type="entry name" value="PPTA"/>
    <property type="match status" value="1"/>
</dbReference>
<evidence type="ECO:0000256" key="3">
    <source>
        <dbReference type="ARBA" id="ARBA00022679"/>
    </source>
</evidence>
<dbReference type="AlphaFoldDB" id="A0A4S4L970"/>
<dbReference type="PANTHER" id="PTHR11129:SF3">
    <property type="entry name" value="PROTEIN PRENYLTRANSFERASE ALPHA SUBUNIT REPEAT-CONTAINING PROTEIN 1"/>
    <property type="match status" value="1"/>
</dbReference>
<organism evidence="5 6">
    <name type="scientific">Phellinidium pouzarii</name>
    <dbReference type="NCBI Taxonomy" id="167371"/>
    <lineage>
        <taxon>Eukaryota</taxon>
        <taxon>Fungi</taxon>
        <taxon>Dikarya</taxon>
        <taxon>Basidiomycota</taxon>
        <taxon>Agaricomycotina</taxon>
        <taxon>Agaricomycetes</taxon>
        <taxon>Hymenochaetales</taxon>
        <taxon>Hymenochaetaceae</taxon>
        <taxon>Phellinidium</taxon>
    </lineage>
</organism>
<keyword evidence="2" id="KW-0637">Prenyltransferase</keyword>
<gene>
    <name evidence="5" type="ORF">EW145_g3003</name>
</gene>
<keyword evidence="4" id="KW-0677">Repeat</keyword>
<comment type="similarity">
    <text evidence="1">Belongs to the protein prenyltransferase subunit alpha family.</text>
</comment>
<evidence type="ECO:0000256" key="4">
    <source>
        <dbReference type="ARBA" id="ARBA00022737"/>
    </source>
</evidence>
<dbReference type="Proteomes" id="UP000308199">
    <property type="component" value="Unassembled WGS sequence"/>
</dbReference>
<keyword evidence="6" id="KW-1185">Reference proteome</keyword>
<protein>
    <recommendedName>
        <fullName evidence="7">Protein geranylgeranyltransferase type II</fullName>
    </recommendedName>
</protein>
<accession>A0A4S4L970</accession>
<keyword evidence="3" id="KW-0808">Transferase</keyword>
<dbReference type="EMBL" id="SGPK01000117">
    <property type="protein sequence ID" value="THH08005.1"/>
    <property type="molecule type" value="Genomic_DNA"/>
</dbReference>
<evidence type="ECO:0000313" key="5">
    <source>
        <dbReference type="EMBL" id="THH08005.1"/>
    </source>
</evidence>
<proteinExistence type="inferred from homology"/>
<evidence type="ECO:0008006" key="7">
    <source>
        <dbReference type="Google" id="ProtNLM"/>
    </source>
</evidence>
<evidence type="ECO:0000256" key="1">
    <source>
        <dbReference type="ARBA" id="ARBA00006734"/>
    </source>
</evidence>
<dbReference type="PANTHER" id="PTHR11129">
    <property type="entry name" value="PROTEIN FARNESYLTRANSFERASE ALPHA SUBUNIT/RAB GERANYLGERANYL TRANSFERASE ALPHA SUBUNIT"/>
    <property type="match status" value="1"/>
</dbReference>
<dbReference type="SUPFAM" id="SSF48439">
    <property type="entry name" value="Protein prenylyltransferase"/>
    <property type="match status" value="1"/>
</dbReference>
<name>A0A4S4L970_9AGAM</name>
<dbReference type="PROSITE" id="PS51147">
    <property type="entry name" value="PFTA"/>
    <property type="match status" value="1"/>
</dbReference>
<dbReference type="InterPro" id="IPR002088">
    <property type="entry name" value="Prenyl_trans_a"/>
</dbReference>
<reference evidence="5 6" key="1">
    <citation type="submission" date="2019-02" db="EMBL/GenBank/DDBJ databases">
        <title>Genome sequencing of the rare red list fungi Phellinidium pouzarii.</title>
        <authorList>
            <person name="Buettner E."/>
            <person name="Kellner H."/>
        </authorList>
    </citation>
    <scope>NUCLEOTIDE SEQUENCE [LARGE SCALE GENOMIC DNA]</scope>
    <source>
        <strain evidence="5 6">DSM 108285</strain>
    </source>
</reference>
<dbReference type="Gene3D" id="1.25.40.120">
    <property type="entry name" value="Protein prenylyltransferase"/>
    <property type="match status" value="1"/>
</dbReference>
<dbReference type="GO" id="GO:0008318">
    <property type="term" value="F:protein prenyltransferase activity"/>
    <property type="evidence" value="ECO:0007669"/>
    <property type="project" value="InterPro"/>
</dbReference>
<sequence length="425" mass="47987">MDNVQRLSELLARAPKSIEIIPGDGHEWLELVPENEHTPFLFVEENLGVPEKILYGSYMLSIKILGEPRNSIQTPDSRKTASILTRVILLANPAHQSVLNIRRTILFDTNLEIDVTILENELVFIASLLSVKHCAKVSALWNYRRVLLRSIVSGESTESGIAGFQNLSFTDDAFLSTIHISAASLRSELDLVARACDIYPRNYYAWHHRTLCIRTCAAGARAQRISSPFTSESELKPGTHARQILDLESLLMDEFAATKRWVEQHVSDYSAVDHLCHVVEALESLVLNTDTADDHDYAGECRQHALSLTKLYPTHETLWLYLRKMLAFRSIREKGETTQNQFPGEADIVAKIVLMAARQRCENSDVTDPEIHVGARHALRFLLWRAQTTGGQFTKEQLPNLTCIHFTSTKARCHVELLRHISSIA</sequence>
<evidence type="ECO:0000313" key="6">
    <source>
        <dbReference type="Proteomes" id="UP000308199"/>
    </source>
</evidence>
<dbReference type="OrthoDB" id="1924260at2759"/>
<comment type="caution">
    <text evidence="5">The sequence shown here is derived from an EMBL/GenBank/DDBJ whole genome shotgun (WGS) entry which is preliminary data.</text>
</comment>
<dbReference type="GO" id="GO:0005737">
    <property type="term" value="C:cytoplasm"/>
    <property type="evidence" value="ECO:0007669"/>
    <property type="project" value="TreeGrafter"/>
</dbReference>
<evidence type="ECO:0000256" key="2">
    <source>
        <dbReference type="ARBA" id="ARBA00022602"/>
    </source>
</evidence>